<organism evidence="1 2">
    <name type="scientific">Ixodes persulcatus</name>
    <name type="common">Taiga tick</name>
    <dbReference type="NCBI Taxonomy" id="34615"/>
    <lineage>
        <taxon>Eukaryota</taxon>
        <taxon>Metazoa</taxon>
        <taxon>Ecdysozoa</taxon>
        <taxon>Arthropoda</taxon>
        <taxon>Chelicerata</taxon>
        <taxon>Arachnida</taxon>
        <taxon>Acari</taxon>
        <taxon>Parasitiformes</taxon>
        <taxon>Ixodida</taxon>
        <taxon>Ixodoidea</taxon>
        <taxon>Ixodidae</taxon>
        <taxon>Ixodinae</taxon>
        <taxon>Ixodes</taxon>
    </lineage>
</organism>
<sequence>MQCYDLKRHVWLERSCMNLARCYVSVSTLGGHIYAAGGFTGEVRVRQTRTNSVEKYFPRLNQWFVVSPMHKRRSDASSCAFNAKLLRASFPGIVSPAKKNEDTELWTPTAIYERRRATLFNIYINDLIAELEEKGPGLRFTTVTKEGDQEYTRIPCLAFADDLVLLAESEADMQHLLDICAVVAHQDGFRFNKDKTQWMAFNSTETASFHIGNQQLEETTEYTYLCIKIQKTNDYLAKHEAAVVAKSSKLKGKVWHLARHSYNTYAVGRTLWKTTAVPAITYANDAVALGSAQLKLLDRHQTEIGRWLLGANCCAANAAVTGEMGWSTHEVREAKSKSHYLGRLAFLSSERYARRMYQHIRYRGIRTGWIKRITAIDGKFSAGTERHAATGEKQWTRTTRTEIAEKGTCLWQEAMKKKRSLARYREHKSAPAPYHHYRHYRGDRASALLFQARTGALLTRKRRQELFGDDDATCRLCGLGDEDIDHIFSQCPRLQPSETAGRALDEVLGLVKRPEHEQRQNTGSPQLLLQQREAELDGSDETSPSKLYVAGGFTGTRVLSSVEVYDPAADSWTYMEPMLTARSGFRLVQYANAMYAIGGFDGSLRLNTGLHRAL</sequence>
<name>A0AC60NTG9_IXOPE</name>
<dbReference type="EMBL" id="JABSTQ010011521">
    <property type="protein sequence ID" value="KAG0410433.1"/>
    <property type="molecule type" value="Genomic_DNA"/>
</dbReference>
<proteinExistence type="predicted"/>
<dbReference type="Proteomes" id="UP000805193">
    <property type="component" value="Unassembled WGS sequence"/>
</dbReference>
<gene>
    <name evidence="1" type="ORF">HPB47_012452</name>
</gene>
<reference evidence="1 2" key="1">
    <citation type="journal article" date="2020" name="Cell">
        <title>Large-Scale Comparative Analyses of Tick Genomes Elucidate Their Genetic Diversity and Vector Capacities.</title>
        <authorList>
            <consortium name="Tick Genome and Microbiome Consortium (TIGMIC)"/>
            <person name="Jia N."/>
            <person name="Wang J."/>
            <person name="Shi W."/>
            <person name="Du L."/>
            <person name="Sun Y."/>
            <person name="Zhan W."/>
            <person name="Jiang J.F."/>
            <person name="Wang Q."/>
            <person name="Zhang B."/>
            <person name="Ji P."/>
            <person name="Bell-Sakyi L."/>
            <person name="Cui X.M."/>
            <person name="Yuan T.T."/>
            <person name="Jiang B.G."/>
            <person name="Yang W.F."/>
            <person name="Lam T.T."/>
            <person name="Chang Q.C."/>
            <person name="Ding S.J."/>
            <person name="Wang X.J."/>
            <person name="Zhu J.G."/>
            <person name="Ruan X.D."/>
            <person name="Zhao L."/>
            <person name="Wei J.T."/>
            <person name="Ye R.Z."/>
            <person name="Que T.C."/>
            <person name="Du C.H."/>
            <person name="Zhou Y.H."/>
            <person name="Cheng J.X."/>
            <person name="Dai P.F."/>
            <person name="Guo W.B."/>
            <person name="Han X.H."/>
            <person name="Huang E.J."/>
            <person name="Li L.F."/>
            <person name="Wei W."/>
            <person name="Gao Y.C."/>
            <person name="Liu J.Z."/>
            <person name="Shao H.Z."/>
            <person name="Wang X."/>
            <person name="Wang C.C."/>
            <person name="Yang T.C."/>
            <person name="Huo Q.B."/>
            <person name="Li W."/>
            <person name="Chen H.Y."/>
            <person name="Chen S.E."/>
            <person name="Zhou L.G."/>
            <person name="Ni X.B."/>
            <person name="Tian J.H."/>
            <person name="Sheng Y."/>
            <person name="Liu T."/>
            <person name="Pan Y.S."/>
            <person name="Xia L.Y."/>
            <person name="Li J."/>
            <person name="Zhao F."/>
            <person name="Cao W.C."/>
        </authorList>
    </citation>
    <scope>NUCLEOTIDE SEQUENCE [LARGE SCALE GENOMIC DNA]</scope>
    <source>
        <strain evidence="1">Iper-2018</strain>
    </source>
</reference>
<accession>A0AC60NTG9</accession>
<evidence type="ECO:0000313" key="1">
    <source>
        <dbReference type="EMBL" id="KAG0410433.1"/>
    </source>
</evidence>
<evidence type="ECO:0000313" key="2">
    <source>
        <dbReference type="Proteomes" id="UP000805193"/>
    </source>
</evidence>
<protein>
    <submittedName>
        <fullName evidence="1">Uncharacterized protein</fullName>
    </submittedName>
</protein>
<comment type="caution">
    <text evidence="1">The sequence shown here is derived from an EMBL/GenBank/DDBJ whole genome shotgun (WGS) entry which is preliminary data.</text>
</comment>
<keyword evidence="2" id="KW-1185">Reference proteome</keyword>